<name>A0A9D1E7C6_9FIRM</name>
<keyword evidence="2" id="KW-0805">Transcription regulation</keyword>
<reference evidence="5" key="2">
    <citation type="journal article" date="2021" name="PeerJ">
        <title>Extensive microbial diversity within the chicken gut microbiome revealed by metagenomics and culture.</title>
        <authorList>
            <person name="Gilroy R."/>
            <person name="Ravi A."/>
            <person name="Getino M."/>
            <person name="Pursley I."/>
            <person name="Horton D.L."/>
            <person name="Alikhan N.F."/>
            <person name="Baker D."/>
            <person name="Gharbi K."/>
            <person name="Hall N."/>
            <person name="Watson M."/>
            <person name="Adriaenssens E.M."/>
            <person name="Foster-Nyarko E."/>
            <person name="Jarju S."/>
            <person name="Secka A."/>
            <person name="Antonio M."/>
            <person name="Oren A."/>
            <person name="Chaudhuri R.R."/>
            <person name="La Ragione R."/>
            <person name="Hildebrand F."/>
            <person name="Pallen M.J."/>
        </authorList>
    </citation>
    <scope>NUCLEOTIDE SEQUENCE</scope>
    <source>
        <strain evidence="5">ChiW16-3235</strain>
    </source>
</reference>
<dbReference type="GO" id="GO:0006352">
    <property type="term" value="P:DNA-templated transcription initiation"/>
    <property type="evidence" value="ECO:0007669"/>
    <property type="project" value="InterPro"/>
</dbReference>
<comment type="similarity">
    <text evidence="1">Belongs to the sigma-70 factor family. ECF subfamily.</text>
</comment>
<dbReference type="PANTHER" id="PTHR43133">
    <property type="entry name" value="RNA POLYMERASE ECF-TYPE SIGMA FACTO"/>
    <property type="match status" value="1"/>
</dbReference>
<evidence type="ECO:0000256" key="3">
    <source>
        <dbReference type="ARBA" id="ARBA00023082"/>
    </source>
</evidence>
<accession>A0A9D1E7C6</accession>
<evidence type="ECO:0000256" key="2">
    <source>
        <dbReference type="ARBA" id="ARBA00023015"/>
    </source>
</evidence>
<dbReference type="InterPro" id="IPR036388">
    <property type="entry name" value="WH-like_DNA-bd_sf"/>
</dbReference>
<gene>
    <name evidence="5" type="ORF">IAB94_06290</name>
</gene>
<dbReference type="Gene3D" id="1.10.10.10">
    <property type="entry name" value="Winged helix-like DNA-binding domain superfamily/Winged helix DNA-binding domain"/>
    <property type="match status" value="1"/>
</dbReference>
<dbReference type="InterPro" id="IPR039425">
    <property type="entry name" value="RNA_pol_sigma-70-like"/>
</dbReference>
<organism evidence="5 6">
    <name type="scientific">Candidatus Coproplasma avicola</name>
    <dbReference type="NCBI Taxonomy" id="2840744"/>
    <lineage>
        <taxon>Bacteria</taxon>
        <taxon>Bacillati</taxon>
        <taxon>Bacillota</taxon>
        <taxon>Clostridia</taxon>
        <taxon>Eubacteriales</taxon>
        <taxon>Candidatus Coproplasma</taxon>
    </lineage>
</organism>
<dbReference type="EMBL" id="DVHK01000128">
    <property type="protein sequence ID" value="HIR67635.1"/>
    <property type="molecule type" value="Genomic_DNA"/>
</dbReference>
<evidence type="ECO:0000313" key="5">
    <source>
        <dbReference type="EMBL" id="HIR67635.1"/>
    </source>
</evidence>
<dbReference type="SUPFAM" id="SSF88659">
    <property type="entry name" value="Sigma3 and sigma4 domains of RNA polymerase sigma factors"/>
    <property type="match status" value="1"/>
</dbReference>
<dbReference type="PANTHER" id="PTHR43133:SF51">
    <property type="entry name" value="RNA POLYMERASE SIGMA FACTOR"/>
    <property type="match status" value="1"/>
</dbReference>
<keyword evidence="4" id="KW-0804">Transcription</keyword>
<dbReference type="SUPFAM" id="SSF88946">
    <property type="entry name" value="Sigma2 domain of RNA polymerase sigma factors"/>
    <property type="match status" value="1"/>
</dbReference>
<dbReference type="Gene3D" id="1.10.1740.10">
    <property type="match status" value="1"/>
</dbReference>
<comment type="caution">
    <text evidence="5">The sequence shown here is derived from an EMBL/GenBank/DDBJ whole genome shotgun (WGS) entry which is preliminary data.</text>
</comment>
<evidence type="ECO:0000256" key="1">
    <source>
        <dbReference type="ARBA" id="ARBA00010641"/>
    </source>
</evidence>
<dbReference type="InterPro" id="IPR013324">
    <property type="entry name" value="RNA_pol_sigma_r3/r4-like"/>
</dbReference>
<evidence type="ECO:0000256" key="4">
    <source>
        <dbReference type="ARBA" id="ARBA00023163"/>
    </source>
</evidence>
<evidence type="ECO:0000313" key="6">
    <source>
        <dbReference type="Proteomes" id="UP000823913"/>
    </source>
</evidence>
<dbReference type="Proteomes" id="UP000823913">
    <property type="component" value="Unassembled WGS sequence"/>
</dbReference>
<protein>
    <submittedName>
        <fullName evidence="5">Sigma-70 family RNA polymerase sigma factor</fullName>
    </submittedName>
</protein>
<dbReference type="AlphaFoldDB" id="A0A9D1E7C6"/>
<dbReference type="InterPro" id="IPR013325">
    <property type="entry name" value="RNA_pol_sigma_r2"/>
</dbReference>
<keyword evidence="3" id="KW-0731">Sigma factor</keyword>
<proteinExistence type="inferred from homology"/>
<dbReference type="GO" id="GO:0016987">
    <property type="term" value="F:sigma factor activity"/>
    <property type="evidence" value="ECO:0007669"/>
    <property type="project" value="UniProtKB-KW"/>
</dbReference>
<reference evidence="5" key="1">
    <citation type="submission" date="2020-10" db="EMBL/GenBank/DDBJ databases">
        <authorList>
            <person name="Gilroy R."/>
        </authorList>
    </citation>
    <scope>NUCLEOTIDE SEQUENCE</scope>
    <source>
        <strain evidence="5">ChiW16-3235</strain>
    </source>
</reference>
<sequence>MTNDEFINNLTLLKARRMSALQNIYQEYFEKIFQTALVIVRNRDDAYDIAMDVIIRLCNYPGNECEIKNHVGLLVTMTRNMSFNFLKRKSRQTELSYNDDVAISDVNDVLWLEDIFSILSEEEREIFIRHVIWDMKLKSIAKELEKPYGSVRKKYAGIKCKIKDIYKQ</sequence>